<feature type="transmembrane region" description="Helical" evidence="1">
    <location>
        <begin position="12"/>
        <end position="33"/>
    </location>
</feature>
<protein>
    <submittedName>
        <fullName evidence="2">CLUMA_CG007296, isoform A</fullName>
    </submittedName>
</protein>
<dbReference type="EMBL" id="CVRI01000038">
    <property type="protein sequence ID" value="CRK93768.1"/>
    <property type="molecule type" value="Genomic_DNA"/>
</dbReference>
<keyword evidence="1" id="KW-1133">Transmembrane helix</keyword>
<dbReference type="AlphaFoldDB" id="A0A1J1I096"/>
<accession>A0A1J1I096</accession>
<keyword evidence="1" id="KW-0812">Transmembrane</keyword>
<dbReference type="Proteomes" id="UP000183832">
    <property type="component" value="Unassembled WGS sequence"/>
</dbReference>
<evidence type="ECO:0000313" key="2">
    <source>
        <dbReference type="EMBL" id="CRK93768.1"/>
    </source>
</evidence>
<gene>
    <name evidence="2" type="ORF">CLUMA_CG007296</name>
</gene>
<proteinExistence type="predicted"/>
<name>A0A1J1I096_9DIPT</name>
<reference evidence="2 3" key="1">
    <citation type="submission" date="2015-04" db="EMBL/GenBank/DDBJ databases">
        <authorList>
            <person name="Syromyatnikov M.Y."/>
            <person name="Popov V.N."/>
        </authorList>
    </citation>
    <scope>NUCLEOTIDE SEQUENCE [LARGE SCALE GENOMIC DNA]</scope>
</reference>
<evidence type="ECO:0000256" key="1">
    <source>
        <dbReference type="SAM" id="Phobius"/>
    </source>
</evidence>
<keyword evidence="1" id="KW-0472">Membrane</keyword>
<keyword evidence="3" id="KW-1185">Reference proteome</keyword>
<sequence>MNFKSICERIDIKLIFALIACIFVICVTIFASMELMEREEELIELTDNIEDSSETTDSTMVISKARFSFDIHPSLVIIAPVNCQRGEKLDTTSGQCKKSF</sequence>
<evidence type="ECO:0000313" key="3">
    <source>
        <dbReference type="Proteomes" id="UP000183832"/>
    </source>
</evidence>
<organism evidence="2 3">
    <name type="scientific">Clunio marinus</name>
    <dbReference type="NCBI Taxonomy" id="568069"/>
    <lineage>
        <taxon>Eukaryota</taxon>
        <taxon>Metazoa</taxon>
        <taxon>Ecdysozoa</taxon>
        <taxon>Arthropoda</taxon>
        <taxon>Hexapoda</taxon>
        <taxon>Insecta</taxon>
        <taxon>Pterygota</taxon>
        <taxon>Neoptera</taxon>
        <taxon>Endopterygota</taxon>
        <taxon>Diptera</taxon>
        <taxon>Nematocera</taxon>
        <taxon>Chironomoidea</taxon>
        <taxon>Chironomidae</taxon>
        <taxon>Clunio</taxon>
    </lineage>
</organism>